<feature type="region of interest" description="Disordered" evidence="1">
    <location>
        <begin position="41"/>
        <end position="427"/>
    </location>
</feature>
<dbReference type="AlphaFoldDB" id="A0A1J4MFI2"/>
<comment type="caution">
    <text evidence="2">The sequence shown here is derived from an EMBL/GenBank/DDBJ whole genome shotgun (WGS) entry which is preliminary data.</text>
</comment>
<evidence type="ECO:0000313" key="2">
    <source>
        <dbReference type="EMBL" id="OII72998.1"/>
    </source>
</evidence>
<feature type="compositionally biased region" description="Polar residues" evidence="1">
    <location>
        <begin position="79"/>
        <end position="99"/>
    </location>
</feature>
<evidence type="ECO:0000313" key="3">
    <source>
        <dbReference type="Proteomes" id="UP000186176"/>
    </source>
</evidence>
<dbReference type="VEuPathDB" id="CryptoDB:cubi_02229"/>
<feature type="compositionally biased region" description="Low complexity" evidence="1">
    <location>
        <begin position="268"/>
        <end position="289"/>
    </location>
</feature>
<feature type="compositionally biased region" description="Basic and acidic residues" evidence="1">
    <location>
        <begin position="100"/>
        <end position="111"/>
    </location>
</feature>
<feature type="compositionally biased region" description="Basic and acidic residues" evidence="1">
    <location>
        <begin position="374"/>
        <end position="385"/>
    </location>
</feature>
<feature type="compositionally biased region" description="Polar residues" evidence="1">
    <location>
        <begin position="227"/>
        <end position="246"/>
    </location>
</feature>
<feature type="compositionally biased region" description="Low complexity" evidence="1">
    <location>
        <begin position="172"/>
        <end position="216"/>
    </location>
</feature>
<keyword evidence="3" id="KW-1185">Reference proteome</keyword>
<sequence>MGVLRLHKFKKLSLISLFLLITLLVFNFELLNALVATENKNDTEVNNSEPSSEKSSKSESLYDQDEANEKTEVMDDEVSSQAMGLFQSNDFDSGIQNGNFDKKETTEKSQEKPSTIKLMEEMPPALDLGDIPGLDGDTNIKEVSNESKPESNDPDSSSPSKHISASNDQEQGSSSASGPASISELASSTSASGSASVSSSTSASTSDSTLDSASASNQVDEEIKIENGTQNPENSGQDFQELQSSMIPKGLRGYKRLQSELSSGGIDSASDSKTSESSGSASGSNSSSGLLLPTVPEDSSDEMKLQLLFRHTTNKFPMLDSTSKEQKTSNDEGTQTNTNSDFSYNPQKGQEINANFPGSPLEKPSSPQMESEVEESKSEKSKTDTEIDESEFSSDVENNVEFPEDNSNTSSYADASSSTDSNNKNTKVRETTFIFEKPGTQEVSTVAENLENLQENPNKHISVATQTTPVKRHNKNNVRRRRRGRVITKKGLSQLIKELNNSKTRKKMSFFKKLIGQISDKDINLISNIIEREKANREKSNLLRKTLTSNIPDRPLLGKEWIEREKSRNKQD</sequence>
<gene>
    <name evidence="2" type="ORF">cubi_02229</name>
</gene>
<feature type="compositionally biased region" description="Low complexity" evidence="1">
    <location>
        <begin position="123"/>
        <end position="137"/>
    </location>
</feature>
<name>A0A1J4MFI2_9CRYT</name>
<dbReference type="Proteomes" id="UP000186176">
    <property type="component" value="Unassembled WGS sequence"/>
</dbReference>
<feature type="compositionally biased region" description="Low complexity" evidence="1">
    <location>
        <begin position="405"/>
        <end position="425"/>
    </location>
</feature>
<dbReference type="RefSeq" id="XP_028874362.1">
    <property type="nucleotide sequence ID" value="XM_029019241.1"/>
</dbReference>
<feature type="compositionally biased region" description="Polar residues" evidence="1">
    <location>
        <begin position="331"/>
        <end position="353"/>
    </location>
</feature>
<dbReference type="GeneID" id="39979020"/>
<reference evidence="2 3" key="1">
    <citation type="submission" date="2016-10" db="EMBL/GenBank/DDBJ databases">
        <title>Reductive evolution of mitochondrial metabolism and differential evolution of invasion-related proteins in Cryptosporidium.</title>
        <authorList>
            <person name="Liu S."/>
            <person name="Roellig D.M."/>
            <person name="Guo Y."/>
            <person name="Li N."/>
            <person name="Frace M.A."/>
            <person name="Tang K."/>
            <person name="Zhang L."/>
            <person name="Feng Y."/>
            <person name="Xiao L."/>
        </authorList>
    </citation>
    <scope>NUCLEOTIDE SEQUENCE [LARGE SCALE GENOMIC DNA]</scope>
    <source>
        <strain evidence="2">39726</strain>
    </source>
</reference>
<feature type="compositionally biased region" description="Basic and acidic residues" evidence="1">
    <location>
        <begin position="138"/>
        <end position="151"/>
    </location>
</feature>
<accession>A0A1J4MFI2</accession>
<dbReference type="EMBL" id="LRBP01000017">
    <property type="protein sequence ID" value="OII72998.1"/>
    <property type="molecule type" value="Genomic_DNA"/>
</dbReference>
<evidence type="ECO:0000256" key="1">
    <source>
        <dbReference type="SAM" id="MobiDB-lite"/>
    </source>
</evidence>
<proteinExistence type="predicted"/>
<protein>
    <submittedName>
        <fullName evidence="2">Dentin sialophosphoprotein</fullName>
    </submittedName>
</protein>
<organism evidence="2 3">
    <name type="scientific">Cryptosporidium ubiquitum</name>
    <dbReference type="NCBI Taxonomy" id="857276"/>
    <lineage>
        <taxon>Eukaryota</taxon>
        <taxon>Sar</taxon>
        <taxon>Alveolata</taxon>
        <taxon>Apicomplexa</taxon>
        <taxon>Conoidasida</taxon>
        <taxon>Coccidia</taxon>
        <taxon>Eucoccidiorida</taxon>
        <taxon>Eimeriorina</taxon>
        <taxon>Cryptosporidiidae</taxon>
        <taxon>Cryptosporidium</taxon>
    </lineage>
</organism>
<dbReference type="OrthoDB" id="344184at2759"/>